<reference evidence="1" key="2">
    <citation type="submission" date="2021-03" db="UniProtKB">
        <authorList>
            <consortium name="EnsemblPlants"/>
        </authorList>
    </citation>
    <scope>IDENTIFICATION</scope>
</reference>
<dbReference type="AlphaFoldDB" id="A0A803QEB1"/>
<proteinExistence type="predicted"/>
<evidence type="ECO:0000313" key="2">
    <source>
        <dbReference type="Proteomes" id="UP000596661"/>
    </source>
</evidence>
<protein>
    <submittedName>
        <fullName evidence="1">Uncharacterized protein</fullName>
    </submittedName>
</protein>
<keyword evidence="2" id="KW-1185">Reference proteome</keyword>
<evidence type="ECO:0000313" key="1">
    <source>
        <dbReference type="EnsemblPlants" id="cds.evm.model.09.1396"/>
    </source>
</evidence>
<dbReference type="EMBL" id="UZAU01000768">
    <property type="status" value="NOT_ANNOTATED_CDS"/>
    <property type="molecule type" value="Genomic_DNA"/>
</dbReference>
<dbReference type="Proteomes" id="UP000596661">
    <property type="component" value="Chromosome 9"/>
</dbReference>
<reference evidence="1" key="1">
    <citation type="submission" date="2018-11" db="EMBL/GenBank/DDBJ databases">
        <authorList>
            <person name="Grassa J C."/>
        </authorList>
    </citation>
    <scope>NUCLEOTIDE SEQUENCE [LARGE SCALE GENOMIC DNA]</scope>
</reference>
<dbReference type="Gramene" id="evm.model.09.1396">
    <property type="protein sequence ID" value="cds.evm.model.09.1396"/>
    <property type="gene ID" value="evm.TU.09.1396"/>
</dbReference>
<sequence>MEIQISPTQLKLTQSAVLKHRTEAIDERFRIGPTPSLVFVRGDIVEVTKDAPRQGQVFGQFAQERPSCMTKSAVRLTIESGKSPSIVSRNMNFQVNVMGRVFEKMGIR</sequence>
<accession>A0A803QEB1</accession>
<organism evidence="1 2">
    <name type="scientific">Cannabis sativa</name>
    <name type="common">Hemp</name>
    <name type="synonym">Marijuana</name>
    <dbReference type="NCBI Taxonomy" id="3483"/>
    <lineage>
        <taxon>Eukaryota</taxon>
        <taxon>Viridiplantae</taxon>
        <taxon>Streptophyta</taxon>
        <taxon>Embryophyta</taxon>
        <taxon>Tracheophyta</taxon>
        <taxon>Spermatophyta</taxon>
        <taxon>Magnoliopsida</taxon>
        <taxon>eudicotyledons</taxon>
        <taxon>Gunneridae</taxon>
        <taxon>Pentapetalae</taxon>
        <taxon>rosids</taxon>
        <taxon>fabids</taxon>
        <taxon>Rosales</taxon>
        <taxon>Cannabaceae</taxon>
        <taxon>Cannabis</taxon>
    </lineage>
</organism>
<name>A0A803QEB1_CANSA</name>
<dbReference type="EnsemblPlants" id="evm.model.09.1396">
    <property type="protein sequence ID" value="cds.evm.model.09.1396"/>
    <property type="gene ID" value="evm.TU.09.1396"/>
</dbReference>